<evidence type="ECO:0000313" key="7">
    <source>
        <dbReference type="Proteomes" id="UP000769528"/>
    </source>
</evidence>
<dbReference type="PANTHER" id="PTHR17598">
    <property type="entry name" value="DNA POLYMERASE DELTA SUBUNIT 3"/>
    <property type="match status" value="1"/>
</dbReference>
<evidence type="ECO:0000256" key="1">
    <source>
        <dbReference type="ARBA" id="ARBA00004123"/>
    </source>
</evidence>
<feature type="region of interest" description="Disordered" evidence="5">
    <location>
        <begin position="264"/>
        <end position="411"/>
    </location>
</feature>
<dbReference type="InterPro" id="IPR019038">
    <property type="entry name" value="POLD3"/>
</dbReference>
<dbReference type="EMBL" id="JAEUBF010001131">
    <property type="protein sequence ID" value="KAH3672529.1"/>
    <property type="molecule type" value="Genomic_DNA"/>
</dbReference>
<comment type="subcellular location">
    <subcellularLocation>
        <location evidence="1">Nucleus</location>
    </subcellularLocation>
</comment>
<dbReference type="GO" id="GO:0003887">
    <property type="term" value="F:DNA-directed DNA polymerase activity"/>
    <property type="evidence" value="ECO:0007669"/>
    <property type="project" value="TreeGrafter"/>
</dbReference>
<reference evidence="6" key="1">
    <citation type="journal article" date="2021" name="Open Biol.">
        <title>Shared evolutionary footprints suggest mitochondrial oxidative damage underlies multiple complex I losses in fungi.</title>
        <authorList>
            <person name="Schikora-Tamarit M.A."/>
            <person name="Marcet-Houben M."/>
            <person name="Nosek J."/>
            <person name="Gabaldon T."/>
        </authorList>
    </citation>
    <scope>NUCLEOTIDE SEQUENCE</scope>
    <source>
        <strain evidence="6">CBS6341</strain>
    </source>
</reference>
<feature type="compositionally biased region" description="Low complexity" evidence="5">
    <location>
        <begin position="394"/>
        <end position="411"/>
    </location>
</feature>
<dbReference type="InterPro" id="IPR041913">
    <property type="entry name" value="POLD3_sf"/>
</dbReference>
<name>A0A9P8TBD1_9ASCO</name>
<gene>
    <name evidence="6" type="ORF">WICMUC_004214</name>
</gene>
<dbReference type="GO" id="GO:1904161">
    <property type="term" value="P:DNA synthesis involved in UV-damage excision repair"/>
    <property type="evidence" value="ECO:0007669"/>
    <property type="project" value="TreeGrafter"/>
</dbReference>
<feature type="compositionally biased region" description="Polar residues" evidence="5">
    <location>
        <begin position="304"/>
        <end position="314"/>
    </location>
</feature>
<keyword evidence="7" id="KW-1185">Reference proteome</keyword>
<accession>A0A9P8TBD1</accession>
<evidence type="ECO:0000256" key="2">
    <source>
        <dbReference type="ARBA" id="ARBA00017589"/>
    </source>
</evidence>
<proteinExistence type="predicted"/>
<dbReference type="AlphaFoldDB" id="A0A9P8TBD1"/>
<keyword evidence="3" id="KW-0235">DNA replication</keyword>
<evidence type="ECO:0000256" key="3">
    <source>
        <dbReference type="ARBA" id="ARBA00022705"/>
    </source>
</evidence>
<comment type="caution">
    <text evidence="6">The sequence shown here is derived from an EMBL/GenBank/DDBJ whole genome shotgun (WGS) entry which is preliminary data.</text>
</comment>
<keyword evidence="4" id="KW-0539">Nucleus</keyword>
<evidence type="ECO:0000313" key="6">
    <source>
        <dbReference type="EMBL" id="KAH3672529.1"/>
    </source>
</evidence>
<reference evidence="6" key="2">
    <citation type="submission" date="2021-01" db="EMBL/GenBank/DDBJ databases">
        <authorList>
            <person name="Schikora-Tamarit M.A."/>
        </authorList>
    </citation>
    <scope>NUCLEOTIDE SEQUENCE</scope>
    <source>
        <strain evidence="6">CBS6341</strain>
    </source>
</reference>
<sequence length="411" mass="46583">MSIEERSNSLLESQLLKENKPFNYKLLSRELNIHVNDAKKLLYTFYKKHSDSITVNFIIIGKHKEIDGTTIKVTENIEDKENFQSIETIQVYSLAPKNITINEALTTIKAQLKNKPVTEENLAKWGVIKGPELIALDTVLTAPISSDKKTSSAFETKKVSPKKPKSEGSIKSERKSGFPEMGSLRDRMLARNKKEEPKNAIQSPSLSRQGTEKIAKPLNISANKRAKTDPTPTVETLEDDLLNDEEYIAKQKFEKEAQLKKQKELERMFDDDDDEEQDEDVNDVKNGIRKRKDNEKGLEEIFDSSFSQSPVKTSPTKKDKQPAVESEEERVQDEDNREEIDEPKADSKEESVTSYYDEDGYLVTKVEKSKPIVKTMKRSPSPATSNPSTKKSKIASSAKQQSSLLSFFGKK</sequence>
<feature type="compositionally biased region" description="Acidic residues" evidence="5">
    <location>
        <begin position="269"/>
        <end position="281"/>
    </location>
</feature>
<evidence type="ECO:0000256" key="4">
    <source>
        <dbReference type="ARBA" id="ARBA00023242"/>
    </source>
</evidence>
<dbReference type="Gene3D" id="3.90.1030.20">
    <property type="entry name" value="DNA polymerase delta, p66 (Cdc27) subunit, wHTH domain"/>
    <property type="match status" value="1"/>
</dbReference>
<dbReference type="GO" id="GO:0006271">
    <property type="term" value="P:DNA strand elongation involved in DNA replication"/>
    <property type="evidence" value="ECO:0007669"/>
    <property type="project" value="TreeGrafter"/>
</dbReference>
<feature type="compositionally biased region" description="Basic and acidic residues" evidence="5">
    <location>
        <begin position="150"/>
        <end position="198"/>
    </location>
</feature>
<dbReference type="OrthoDB" id="514823at2759"/>
<feature type="compositionally biased region" description="Basic and acidic residues" evidence="5">
    <location>
        <begin position="342"/>
        <end position="351"/>
    </location>
</feature>
<dbReference type="PANTHER" id="PTHR17598:SF13">
    <property type="entry name" value="DNA POLYMERASE DELTA SUBUNIT 3"/>
    <property type="match status" value="1"/>
</dbReference>
<dbReference type="GO" id="GO:0006297">
    <property type="term" value="P:nucleotide-excision repair, DNA gap filling"/>
    <property type="evidence" value="ECO:0007669"/>
    <property type="project" value="TreeGrafter"/>
</dbReference>
<dbReference type="Proteomes" id="UP000769528">
    <property type="component" value="Unassembled WGS sequence"/>
</dbReference>
<feature type="region of interest" description="Disordered" evidence="5">
    <location>
        <begin position="150"/>
        <end position="239"/>
    </location>
</feature>
<dbReference type="GO" id="GO:0043625">
    <property type="term" value="C:delta DNA polymerase complex"/>
    <property type="evidence" value="ECO:0007669"/>
    <property type="project" value="InterPro"/>
</dbReference>
<protein>
    <recommendedName>
        <fullName evidence="2">DNA polymerase delta subunit 3</fullName>
    </recommendedName>
</protein>
<organism evidence="6 7">
    <name type="scientific">Wickerhamomyces mucosus</name>
    <dbReference type="NCBI Taxonomy" id="1378264"/>
    <lineage>
        <taxon>Eukaryota</taxon>
        <taxon>Fungi</taxon>
        <taxon>Dikarya</taxon>
        <taxon>Ascomycota</taxon>
        <taxon>Saccharomycotina</taxon>
        <taxon>Saccharomycetes</taxon>
        <taxon>Phaffomycetales</taxon>
        <taxon>Wickerhamomycetaceae</taxon>
        <taxon>Wickerhamomyces</taxon>
    </lineage>
</organism>
<dbReference type="Pfam" id="PF09507">
    <property type="entry name" value="CDC27"/>
    <property type="match status" value="1"/>
</dbReference>
<evidence type="ECO:0000256" key="5">
    <source>
        <dbReference type="SAM" id="MobiDB-lite"/>
    </source>
</evidence>
<feature type="compositionally biased region" description="Polar residues" evidence="5">
    <location>
        <begin position="200"/>
        <end position="209"/>
    </location>
</feature>
<feature type="compositionally biased region" description="Acidic residues" evidence="5">
    <location>
        <begin position="325"/>
        <end position="341"/>
    </location>
</feature>